<keyword evidence="1" id="KW-0812">Transmembrane</keyword>
<name>A0A3R9GU71_ACIJO</name>
<proteinExistence type="predicted"/>
<accession>A0A3R9GU71</accession>
<evidence type="ECO:0000313" key="2">
    <source>
        <dbReference type="EMBL" id="RSE27634.1"/>
    </source>
</evidence>
<feature type="transmembrane region" description="Helical" evidence="1">
    <location>
        <begin position="61"/>
        <end position="81"/>
    </location>
</feature>
<dbReference type="Proteomes" id="UP000277537">
    <property type="component" value="Unassembled WGS sequence"/>
</dbReference>
<keyword evidence="1" id="KW-0472">Membrane</keyword>
<comment type="caution">
    <text evidence="2">The sequence shown here is derived from an EMBL/GenBank/DDBJ whole genome shotgun (WGS) entry which is preliminary data.</text>
</comment>
<dbReference type="RefSeq" id="WP_125273164.1">
    <property type="nucleotide sequence ID" value="NZ_RHXE01000001.1"/>
</dbReference>
<dbReference type="EMBL" id="RHXE01000001">
    <property type="protein sequence ID" value="RSE27634.1"/>
    <property type="molecule type" value="Genomic_DNA"/>
</dbReference>
<keyword evidence="1" id="KW-1133">Transmembrane helix</keyword>
<feature type="transmembrane region" description="Helical" evidence="1">
    <location>
        <begin position="36"/>
        <end position="55"/>
    </location>
</feature>
<evidence type="ECO:0000256" key="1">
    <source>
        <dbReference type="SAM" id="Phobius"/>
    </source>
</evidence>
<gene>
    <name evidence="2" type="ORF">EGT73_01070</name>
</gene>
<reference evidence="2 3" key="1">
    <citation type="submission" date="2018-10" db="EMBL/GenBank/DDBJ databases">
        <title>Transmission dynamics of multidrug resistant bacteria on intensive care unit surfaces.</title>
        <authorList>
            <person name="D'Souza A.W."/>
            <person name="Potter R.F."/>
            <person name="Wallace M."/>
            <person name="Shupe A."/>
            <person name="Patel S."/>
            <person name="Sun S."/>
            <person name="Gul D."/>
            <person name="Kwon J.H."/>
            <person name="Andleeb S."/>
            <person name="Burnham C.-A.D."/>
            <person name="Dantas G."/>
        </authorList>
    </citation>
    <scope>NUCLEOTIDE SEQUENCE [LARGE SCALE GENOMIC DNA]</scope>
    <source>
        <strain evidence="2 3">AJ_385</strain>
    </source>
</reference>
<protein>
    <submittedName>
        <fullName evidence="2">Uncharacterized protein</fullName>
    </submittedName>
</protein>
<evidence type="ECO:0000313" key="3">
    <source>
        <dbReference type="Proteomes" id="UP000277537"/>
    </source>
</evidence>
<organism evidence="2 3">
    <name type="scientific">Acinetobacter johnsonii</name>
    <dbReference type="NCBI Taxonomy" id="40214"/>
    <lineage>
        <taxon>Bacteria</taxon>
        <taxon>Pseudomonadati</taxon>
        <taxon>Pseudomonadota</taxon>
        <taxon>Gammaproteobacteria</taxon>
        <taxon>Moraxellales</taxon>
        <taxon>Moraxellaceae</taxon>
        <taxon>Acinetobacter</taxon>
    </lineage>
</organism>
<sequence>MIFDKIKKWYRGDDGEPEFNFEFQVYEYKKQPRRHWLAKWIGFIVGLWLYTWRAILRNPNLFITQLFALTAIFLSAASIYLQFYKDDDKYQSCSITHTDKNTVNIKCKK</sequence>
<dbReference type="AlphaFoldDB" id="A0A3R9GU71"/>